<dbReference type="RefSeq" id="WP_140591301.1">
    <property type="nucleotide sequence ID" value="NZ_VFWZ01000002.1"/>
</dbReference>
<accession>A0A504JKV7</accession>
<evidence type="ECO:0000313" key="1">
    <source>
        <dbReference type="EMBL" id="TPN87110.1"/>
    </source>
</evidence>
<name>A0A504JKV7_9FLAO</name>
<gene>
    <name evidence="1" type="ORF">FHK87_05830</name>
</gene>
<evidence type="ECO:0000313" key="2">
    <source>
        <dbReference type="Proteomes" id="UP000315540"/>
    </source>
</evidence>
<protein>
    <submittedName>
        <fullName evidence="1">Uncharacterized protein</fullName>
    </submittedName>
</protein>
<dbReference type="OrthoDB" id="1161437at2"/>
<proteinExistence type="predicted"/>
<organism evidence="1 2">
    <name type="scientific">Aquimarina algicola</name>
    <dbReference type="NCBI Taxonomy" id="2589995"/>
    <lineage>
        <taxon>Bacteria</taxon>
        <taxon>Pseudomonadati</taxon>
        <taxon>Bacteroidota</taxon>
        <taxon>Flavobacteriia</taxon>
        <taxon>Flavobacteriales</taxon>
        <taxon>Flavobacteriaceae</taxon>
        <taxon>Aquimarina</taxon>
    </lineage>
</organism>
<reference evidence="1 2" key="1">
    <citation type="submission" date="2019-06" db="EMBL/GenBank/DDBJ databases">
        <authorList>
            <person name="Meng X."/>
        </authorList>
    </citation>
    <scope>NUCLEOTIDE SEQUENCE [LARGE SCALE GENOMIC DNA]</scope>
    <source>
        <strain evidence="1 2">M625</strain>
    </source>
</reference>
<comment type="caution">
    <text evidence="1">The sequence shown here is derived from an EMBL/GenBank/DDBJ whole genome shotgun (WGS) entry which is preliminary data.</text>
</comment>
<keyword evidence="2" id="KW-1185">Reference proteome</keyword>
<dbReference type="Proteomes" id="UP000315540">
    <property type="component" value="Unassembled WGS sequence"/>
</dbReference>
<dbReference type="AlphaFoldDB" id="A0A504JKV7"/>
<sequence>MTRFTVKFEDGETRTLTAKYIKPEIVRGWWTYDKEGEQPYIYKKLDENKNEEEVSVLLGDTMYFHVEVKGIRAGEELEFQLFDHDHLLWIDEIDPDDSEFPNDPVFKKEKIKQVGDKRIATIEVKLEDSWEPVIKDDHDGNLVSLDHTIELYWRISYKNLSEEYPKDENDDRLRVGYNDRNLWIIPVNEGSSIPEFFDREGNLIVTSFNPIDATSKKPDNEERSEQYDNHGKLIRHAAKKANDMAKATGLEGKIANVIVMKVKIITKSTALSEINMIKKQVYRETINLTKNEIVHSIEYEVKSASAFVIKDTFSHINITEEEKLIRKSFSEYFNKVDFKEGVVGSLRNARELLRFYDYVQVGPTIHSLFAQEGGSNGIPKPSSVVSIFSTFSGTKPLKWAARDIAEEAAKKTMAETAKRTTTTAALESATTQQAARMNPMVLASEALTGLGSLFMVADVIATEVTNSMLNDMSAYGKELVHINKHNGLDAIETLIERTYADELGDFFLQRDISNEAHYKVMNGEIKTLEELDQFDPIDDFGQKYTYLIFVQDKDTENEKFYIDAVYSQTY</sequence>
<dbReference type="EMBL" id="VFWZ01000002">
    <property type="protein sequence ID" value="TPN87110.1"/>
    <property type="molecule type" value="Genomic_DNA"/>
</dbReference>